<name>A0A0F9NX50_9ZZZZ</name>
<comment type="caution">
    <text evidence="2">The sequence shown here is derived from an EMBL/GenBank/DDBJ whole genome shotgun (WGS) entry which is preliminary data.</text>
</comment>
<dbReference type="PANTHER" id="PTHR30093:SF2">
    <property type="entry name" value="TYPE II SECRETION SYSTEM PROTEIN H"/>
    <property type="match status" value="1"/>
</dbReference>
<dbReference type="Gene3D" id="3.30.700.10">
    <property type="entry name" value="Glycoprotein, Type 4 Pilin"/>
    <property type="match status" value="1"/>
</dbReference>
<evidence type="ECO:0000256" key="1">
    <source>
        <dbReference type="SAM" id="Phobius"/>
    </source>
</evidence>
<dbReference type="InterPro" id="IPR045584">
    <property type="entry name" value="Pilin-like"/>
</dbReference>
<keyword evidence="1" id="KW-1133">Transmembrane helix</keyword>
<dbReference type="SUPFAM" id="SSF54523">
    <property type="entry name" value="Pili subunits"/>
    <property type="match status" value="1"/>
</dbReference>
<dbReference type="NCBIfam" id="TIGR02532">
    <property type="entry name" value="IV_pilin_GFxxxE"/>
    <property type="match status" value="1"/>
</dbReference>
<feature type="transmembrane region" description="Helical" evidence="1">
    <location>
        <begin position="62"/>
        <end position="83"/>
    </location>
</feature>
<gene>
    <name evidence="2" type="ORF">LCGC14_1285320</name>
</gene>
<dbReference type="PANTHER" id="PTHR30093">
    <property type="entry name" value="GENERAL SECRETION PATHWAY PROTEIN G"/>
    <property type="match status" value="1"/>
</dbReference>
<keyword evidence="1" id="KW-0472">Membrane</keyword>
<organism evidence="2">
    <name type="scientific">marine sediment metagenome</name>
    <dbReference type="NCBI Taxonomy" id="412755"/>
    <lineage>
        <taxon>unclassified sequences</taxon>
        <taxon>metagenomes</taxon>
        <taxon>ecological metagenomes</taxon>
    </lineage>
</organism>
<dbReference type="Pfam" id="PF07963">
    <property type="entry name" value="N_methyl"/>
    <property type="match status" value="1"/>
</dbReference>
<dbReference type="InterPro" id="IPR012902">
    <property type="entry name" value="N_methyl_site"/>
</dbReference>
<evidence type="ECO:0008006" key="3">
    <source>
        <dbReference type="Google" id="ProtNLM"/>
    </source>
</evidence>
<keyword evidence="1" id="KW-0812">Transmembrane</keyword>
<dbReference type="EMBL" id="LAZR01007353">
    <property type="protein sequence ID" value="KKM85807.1"/>
    <property type="molecule type" value="Genomic_DNA"/>
</dbReference>
<evidence type="ECO:0000313" key="2">
    <source>
        <dbReference type="EMBL" id="KKM85807.1"/>
    </source>
</evidence>
<protein>
    <recommendedName>
        <fullName evidence="3">Prepilin-type N-terminal cleavage/methylation domain-containing protein</fullName>
    </recommendedName>
</protein>
<proteinExistence type="predicted"/>
<dbReference type="AlphaFoldDB" id="A0A0F9NX50"/>
<sequence>MLRSVPIPADASVASGGAPRALVPVGLSAVSGRGGFTLIELPAVSPPRLIELPAVSGRKSRAFTLIELLVVVTVIALLIAIALPSLQMARNQARTAICGQNLHELGVLFRTLDTSAGFLDAPRKQFCSIREWPEMPMDRCSSKGIFDCPAQAKSEAPPSIGDLQFRSGEGWFINFEPSRWCQVTEGDGYTDYAFEDLDMGDFDYNDAYVRIYHENRDRVVVEVAGSAGFNNQVWYRGEMVINDITNNVGGKFILGLSAATDYGINIDVHEYEVKPETVVLLDFPRRIANTLDEEFAEQLREASRRHRGRVNVLFSDQSVRTRWPSRLDPEFGDAFADLWRP</sequence>
<reference evidence="2" key="1">
    <citation type="journal article" date="2015" name="Nature">
        <title>Complex archaea that bridge the gap between prokaryotes and eukaryotes.</title>
        <authorList>
            <person name="Spang A."/>
            <person name="Saw J.H."/>
            <person name="Jorgensen S.L."/>
            <person name="Zaremba-Niedzwiedzka K."/>
            <person name="Martijn J."/>
            <person name="Lind A.E."/>
            <person name="van Eijk R."/>
            <person name="Schleper C."/>
            <person name="Guy L."/>
            <person name="Ettema T.J."/>
        </authorList>
    </citation>
    <scope>NUCLEOTIDE SEQUENCE</scope>
</reference>
<accession>A0A0F9NX50</accession>